<dbReference type="Gene3D" id="3.40.1770.10">
    <property type="entry name" value="Urocanase superfamily"/>
    <property type="match status" value="1"/>
</dbReference>
<dbReference type="GO" id="GO:0006548">
    <property type="term" value="P:L-histidine catabolic process"/>
    <property type="evidence" value="ECO:0007669"/>
    <property type="project" value="TreeGrafter"/>
</dbReference>
<dbReference type="RefSeq" id="XP_022418269.1">
    <property type="nucleotide sequence ID" value="XM_022562561.1"/>
</dbReference>
<gene>
    <name evidence="3" type="primary">LOC111168827</name>
</gene>
<dbReference type="Proteomes" id="UP000248483">
    <property type="component" value="Unplaced"/>
</dbReference>
<evidence type="ECO:0000313" key="2">
    <source>
        <dbReference type="Proteomes" id="UP000248483"/>
    </source>
</evidence>
<dbReference type="InParanoid" id="A0A2Y9M7X5"/>
<dbReference type="InterPro" id="IPR023637">
    <property type="entry name" value="Urocanase-like"/>
</dbReference>
<dbReference type="InterPro" id="IPR036190">
    <property type="entry name" value="Urocanase_sf"/>
</dbReference>
<dbReference type="PANTHER" id="PTHR12216">
    <property type="entry name" value="UROCANATE HYDRATASE"/>
    <property type="match status" value="1"/>
</dbReference>
<sequence>MAVQNFVGGAFRGATWVALHNGGGVGWGEVINGGFGLVLDGTQEAEQKAKMMLSWDVSNGVARRCWSGNRKAYEIICQTMQEDRGLVVTLPHEVADQRVLQRALRL</sequence>
<evidence type="ECO:0000313" key="3">
    <source>
        <dbReference type="RefSeq" id="XP_022418269.1"/>
    </source>
</evidence>
<dbReference type="KEGG" id="dle:111168827"/>
<evidence type="ECO:0000259" key="1">
    <source>
        <dbReference type="Pfam" id="PF17392"/>
    </source>
</evidence>
<name>A0A2Y9M7X5_DELLE</name>
<dbReference type="Pfam" id="PF17392">
    <property type="entry name" value="Urocanase_C"/>
    <property type="match status" value="1"/>
</dbReference>
<feature type="domain" description="Urocanase C-terminal" evidence="1">
    <location>
        <begin position="1"/>
        <end position="76"/>
    </location>
</feature>
<proteinExistence type="predicted"/>
<dbReference type="SUPFAM" id="SSF111326">
    <property type="entry name" value="Urocanase"/>
    <property type="match status" value="1"/>
</dbReference>
<dbReference type="GeneID" id="111168827"/>
<dbReference type="GO" id="GO:0016153">
    <property type="term" value="F:urocanate hydratase activity"/>
    <property type="evidence" value="ECO:0007669"/>
    <property type="project" value="TreeGrafter"/>
</dbReference>
<accession>A0A2Y9M7X5</accession>
<dbReference type="AlphaFoldDB" id="A0A2Y9M7X5"/>
<protein>
    <submittedName>
        <fullName evidence="3">Urocanate hydratase-like</fullName>
    </submittedName>
</protein>
<dbReference type="InterPro" id="IPR035401">
    <property type="entry name" value="Urocanase_C"/>
</dbReference>
<dbReference type="STRING" id="9749.A0A2Y9M7X5"/>
<organism evidence="2 3">
    <name type="scientific">Delphinapterus leucas</name>
    <name type="common">Beluga whale</name>
    <dbReference type="NCBI Taxonomy" id="9749"/>
    <lineage>
        <taxon>Eukaryota</taxon>
        <taxon>Metazoa</taxon>
        <taxon>Chordata</taxon>
        <taxon>Craniata</taxon>
        <taxon>Vertebrata</taxon>
        <taxon>Euteleostomi</taxon>
        <taxon>Mammalia</taxon>
        <taxon>Eutheria</taxon>
        <taxon>Laurasiatheria</taxon>
        <taxon>Artiodactyla</taxon>
        <taxon>Whippomorpha</taxon>
        <taxon>Cetacea</taxon>
        <taxon>Odontoceti</taxon>
        <taxon>Monodontidae</taxon>
        <taxon>Delphinapterus</taxon>
    </lineage>
</organism>
<keyword evidence="2" id="KW-1185">Reference proteome</keyword>
<reference evidence="3" key="1">
    <citation type="submission" date="2025-08" db="UniProtKB">
        <authorList>
            <consortium name="RefSeq"/>
        </authorList>
    </citation>
    <scope>IDENTIFICATION</scope>
    <source>
        <tissue evidence="3">Blood</tissue>
    </source>
</reference>
<dbReference type="PANTHER" id="PTHR12216:SF3">
    <property type="entry name" value="UROCANATE HYDRATASE"/>
    <property type="match status" value="1"/>
</dbReference>